<dbReference type="Gene3D" id="3.30.450.40">
    <property type="match status" value="1"/>
</dbReference>
<dbReference type="SMART" id="SM00267">
    <property type="entry name" value="GGDEF"/>
    <property type="match status" value="1"/>
</dbReference>
<dbReference type="FunFam" id="3.30.70.270:FF:000001">
    <property type="entry name" value="Diguanylate cyclase domain protein"/>
    <property type="match status" value="1"/>
</dbReference>
<dbReference type="PANTHER" id="PTHR45138:SF9">
    <property type="entry name" value="DIGUANYLATE CYCLASE DGCM-RELATED"/>
    <property type="match status" value="1"/>
</dbReference>
<dbReference type="CDD" id="cd01949">
    <property type="entry name" value="GGDEF"/>
    <property type="match status" value="1"/>
</dbReference>
<dbReference type="Proteomes" id="UP001058072">
    <property type="component" value="Chromosome"/>
</dbReference>
<gene>
    <name evidence="3" type="ORF">J0J70_01270</name>
</gene>
<feature type="domain" description="GGDEF" evidence="2">
    <location>
        <begin position="498"/>
        <end position="632"/>
    </location>
</feature>
<accession>A0A9Q9FIY6</accession>
<name>A0A9Q9FIY6_9FIRM</name>
<sequence>MLGYLLLNQGETQAAIDLWDEAISIFEKNEDEAGIVQSYSGLMCGYFNLGLYDESIDFGVKGLRLAQESGDDQLLLLTLGNIAFNYYALEKYEEAKEVVKLIRCLKEPVVEGNKVSLDQLEAGICLVDNNLEEAKYLIDRAYERVLKLNHPALLSETLRMRGKVYYQLGDDKVYEESFEESIRLAQEGNFLEYLAQTYYEWGKIELAKDNKLRGELFLLEADHYVKRLGSPLLSVNICRVLIEFYKSLNIFELALHYYEKCSEVERKAHLKRSELWEKRINREKYISEAKIFKSLYDELETISHIGRSFTETLSLEKLIIHVHEQLSKMMDTTVLAITEVNEEKNCLDYLIYLESGNRLNSGYVSLDDENSLGVYCIKQKENLIINNLDEEYELYQLKKDETISFQKGIKSILCCPLIIRNEVKGYITVQSYEINSYTQRDLTKLSVLASYIIIALENAKLYRQTAYLARYDGLTSLYNRVEALKKGEKLYRLAKHKNPMSVIMIDIDHFKLINDTYGHQIGDQVIQLFSNLLKTKRNRDTVIGRYGGEEFIIFLNHRNIDQACEFAEQLREELKELSFRFNQLGIKEVTASLGVHEYRFNEDLLDNGIYAADQAMYHSKTNGRDQVTSYRRLILEKLAPSKVSEN</sequence>
<dbReference type="InterPro" id="IPR003018">
    <property type="entry name" value="GAF"/>
</dbReference>
<dbReference type="Gene3D" id="3.30.70.270">
    <property type="match status" value="1"/>
</dbReference>
<dbReference type="SUPFAM" id="SSF55781">
    <property type="entry name" value="GAF domain-like"/>
    <property type="match status" value="1"/>
</dbReference>
<dbReference type="RefSeq" id="WP_212724864.1">
    <property type="nucleotide sequence ID" value="NZ_CP071250.1"/>
</dbReference>
<organism evidence="3 4">
    <name type="scientific">Turicibacter bilis</name>
    <dbReference type="NCBI Taxonomy" id="2735723"/>
    <lineage>
        <taxon>Bacteria</taxon>
        <taxon>Bacillati</taxon>
        <taxon>Bacillota</taxon>
        <taxon>Erysipelotrichia</taxon>
        <taxon>Erysipelotrichales</taxon>
        <taxon>Turicibacteraceae</taxon>
        <taxon>Turicibacter</taxon>
    </lineage>
</organism>
<dbReference type="SUPFAM" id="SSF48452">
    <property type="entry name" value="TPR-like"/>
    <property type="match status" value="2"/>
</dbReference>
<dbReference type="PANTHER" id="PTHR45138">
    <property type="entry name" value="REGULATORY COMPONENTS OF SENSORY TRANSDUCTION SYSTEM"/>
    <property type="match status" value="1"/>
</dbReference>
<dbReference type="GO" id="GO:0052621">
    <property type="term" value="F:diguanylate cyclase activity"/>
    <property type="evidence" value="ECO:0007669"/>
    <property type="project" value="TreeGrafter"/>
</dbReference>
<dbReference type="PROSITE" id="PS50887">
    <property type="entry name" value="GGDEF"/>
    <property type="match status" value="1"/>
</dbReference>
<dbReference type="InterPro" id="IPR050469">
    <property type="entry name" value="Diguanylate_Cyclase"/>
</dbReference>
<evidence type="ECO:0000313" key="4">
    <source>
        <dbReference type="Proteomes" id="UP001058072"/>
    </source>
</evidence>
<proteinExistence type="predicted"/>
<dbReference type="InterPro" id="IPR011990">
    <property type="entry name" value="TPR-like_helical_dom_sf"/>
</dbReference>
<dbReference type="InterPro" id="IPR043128">
    <property type="entry name" value="Rev_trsase/Diguanyl_cyclase"/>
</dbReference>
<dbReference type="InterPro" id="IPR029787">
    <property type="entry name" value="Nucleotide_cyclase"/>
</dbReference>
<evidence type="ECO:0000259" key="2">
    <source>
        <dbReference type="PROSITE" id="PS50887"/>
    </source>
</evidence>
<feature type="coiled-coil region" evidence="1">
    <location>
        <begin position="557"/>
        <end position="587"/>
    </location>
</feature>
<evidence type="ECO:0000256" key="1">
    <source>
        <dbReference type="SAM" id="Coils"/>
    </source>
</evidence>
<dbReference type="SUPFAM" id="SSF55073">
    <property type="entry name" value="Nucleotide cyclase"/>
    <property type="match status" value="1"/>
</dbReference>
<dbReference type="Pfam" id="PF00990">
    <property type="entry name" value="GGDEF"/>
    <property type="match status" value="1"/>
</dbReference>
<dbReference type="SMART" id="SM00065">
    <property type="entry name" value="GAF"/>
    <property type="match status" value="1"/>
</dbReference>
<dbReference type="InterPro" id="IPR000160">
    <property type="entry name" value="GGDEF_dom"/>
</dbReference>
<dbReference type="NCBIfam" id="TIGR00254">
    <property type="entry name" value="GGDEF"/>
    <property type="match status" value="1"/>
</dbReference>
<protein>
    <submittedName>
        <fullName evidence="3">GGDEF domain-containing protein</fullName>
    </submittedName>
</protein>
<dbReference type="AlphaFoldDB" id="A0A9Q9FIY6"/>
<dbReference type="InterPro" id="IPR029016">
    <property type="entry name" value="GAF-like_dom_sf"/>
</dbReference>
<keyword evidence="1" id="KW-0175">Coiled coil</keyword>
<evidence type="ECO:0000313" key="3">
    <source>
        <dbReference type="EMBL" id="UUF08684.1"/>
    </source>
</evidence>
<dbReference type="Pfam" id="PF13185">
    <property type="entry name" value="GAF_2"/>
    <property type="match status" value="1"/>
</dbReference>
<reference evidence="3" key="1">
    <citation type="submission" date="2021-03" db="EMBL/GenBank/DDBJ databases">
        <title>Comparative Genomics and Metabolomics in the genus Turicibacter.</title>
        <authorList>
            <person name="Maki J."/>
            <person name="Looft T."/>
        </authorList>
    </citation>
    <scope>NUCLEOTIDE SEQUENCE</scope>
    <source>
        <strain evidence="3">ISU324</strain>
    </source>
</reference>
<dbReference type="Gene3D" id="1.25.40.10">
    <property type="entry name" value="Tetratricopeptide repeat domain"/>
    <property type="match status" value="2"/>
</dbReference>
<dbReference type="EMBL" id="CP071250">
    <property type="protein sequence ID" value="UUF08684.1"/>
    <property type="molecule type" value="Genomic_DNA"/>
</dbReference>